<feature type="transmembrane region" description="Helical" evidence="3">
    <location>
        <begin position="883"/>
        <end position="903"/>
    </location>
</feature>
<evidence type="ECO:0000256" key="3">
    <source>
        <dbReference type="SAM" id="Phobius"/>
    </source>
</evidence>
<evidence type="ECO:0000313" key="5">
    <source>
        <dbReference type="EMBL" id="GGF95443.1"/>
    </source>
</evidence>
<dbReference type="SUPFAM" id="SSF52151">
    <property type="entry name" value="FabD/lysophospholipase-like"/>
    <property type="match status" value="1"/>
</dbReference>
<organism evidence="5 6">
    <name type="scientific">Rhodococcoides trifolii</name>
    <dbReference type="NCBI Taxonomy" id="908250"/>
    <lineage>
        <taxon>Bacteria</taxon>
        <taxon>Bacillati</taxon>
        <taxon>Actinomycetota</taxon>
        <taxon>Actinomycetes</taxon>
        <taxon>Mycobacteriales</taxon>
        <taxon>Nocardiaceae</taxon>
        <taxon>Rhodococcoides</taxon>
    </lineage>
</organism>
<keyword evidence="6" id="KW-1185">Reference proteome</keyword>
<feature type="transmembrane region" description="Helical" evidence="3">
    <location>
        <begin position="945"/>
        <end position="965"/>
    </location>
</feature>
<keyword evidence="3" id="KW-0812">Transmembrane</keyword>
<dbReference type="GO" id="GO:0016042">
    <property type="term" value="P:lipid catabolic process"/>
    <property type="evidence" value="ECO:0007669"/>
    <property type="project" value="UniProtKB-UniRule"/>
</dbReference>
<dbReference type="Proteomes" id="UP000654257">
    <property type="component" value="Unassembled WGS sequence"/>
</dbReference>
<proteinExistence type="predicted"/>
<feature type="domain" description="PNPLA" evidence="4">
    <location>
        <begin position="15"/>
        <end position="280"/>
    </location>
</feature>
<accession>A0A917CQE0</accession>
<keyword evidence="2" id="KW-0378">Hydrolase</keyword>
<protein>
    <recommendedName>
        <fullName evidence="4">PNPLA domain-containing protein</fullName>
    </recommendedName>
</protein>
<gene>
    <name evidence="5" type="ORF">GCM10007304_06630</name>
</gene>
<dbReference type="EMBL" id="BMCU01000001">
    <property type="protein sequence ID" value="GGF95443.1"/>
    <property type="molecule type" value="Genomic_DNA"/>
</dbReference>
<sequence>MHVSDLGSTTLRLTLAMRGGVSLAVWIGGAVAEIDNLRRASLTPNPSDPRMRRYRELLAAAGYGKVEVDILAGASAGGFNAVLYGLAQSYGASLEPTRDLWANTGGIWQMLRPVGIGPLVSFLQGDDYFLPTARMSLGRLTSRAGDSVDFAADNVTVELAATRIDDGSASAWGSQAAFSFVRSAGSLESGFSTIPGSGQDPSDPVVARAIDRLALAARATSSFPAAFEPATISSLATADDVGERPNMATVFPYARDAVDPGYFDVIDGGVLDNIPVDRAIRAIGRAAASTITERRLFYLDPEPPRDPLPMSPVKQFVIQGAVTVIRYATALKKRTESVQDELPALRIHNEREQKARARSAALAGLLERGPSEPHRVPALDEYARFRIDVDTERLADLLTDPSRFVSGAPGFARPFGRVSESATLGLRERLQKLYLDDASLVDGDIRAVRDIAALVIAWVRELERLAVTGDDRARDAGRALGRVKALLYRVLTVTFDARRRTVDLVYARGIGPVAAIRDTLPDIESLAVESARAGRCLPALSPELDDALCVDTTVDDGTFYAALANWSSLPEGSDGVVLQRLWDVVSAARGAVYDLSDPVLRVGGAGAAWTRWRGTVFSRLYAPSWRSAPAAHLFTTFAATGDVPGTSSVVQYHEIRGDQFTPLAYSYWLDGDPHPEIDAQIESVIDASMRTWISRWIHDPAAPVTLRTREKALTTDAKLAGNVVARFGGFLHAGWRVNDWKWGRMDAAAGLVDSLGVEPSERGAAIAELQKLILADAADVVEQPETVGDSSLSVGAEGVRDLAPSYLFALVTRLAVLAPRVLWPSEPLTSAKGLLGRVGSLVLRPLLPPLILASDAVRVALAAATLVLLAQLVGMHTATMGPIAARSLLIVTLAAGGVMVWRWRAARTRWSRLVEKVRAADEPEDKTKHLWVDCVDSERAQHVRAIRFAVAAVLLGCVAAVWALISVDGPATLGLEAAAVLVAGVVVAVAISDARTLNVRVTARRMRYRRAAGGFVAAGLVVATVVLAAVDVHVAESSTVHAVLVGLSSAALSGLSLWGWSARTHAASWIGVLGVLGAAGFWVWSPGSAAVLPFAVVWWTAGVSVAYLFVPARETIEGDGL</sequence>
<dbReference type="Pfam" id="PF01734">
    <property type="entry name" value="Patatin"/>
    <property type="match status" value="1"/>
</dbReference>
<feature type="active site" description="Proton acceptor" evidence="2">
    <location>
        <position position="267"/>
    </location>
</feature>
<dbReference type="Pfam" id="PF11856">
    <property type="entry name" value="DUF3376"/>
    <property type="match status" value="1"/>
</dbReference>
<dbReference type="InterPro" id="IPR002641">
    <property type="entry name" value="PNPLA_dom"/>
</dbReference>
<feature type="short sequence motif" description="GXSXG" evidence="2">
    <location>
        <begin position="73"/>
        <end position="77"/>
    </location>
</feature>
<feature type="transmembrane region" description="Helical" evidence="3">
    <location>
        <begin position="1090"/>
        <end position="1110"/>
    </location>
</feature>
<comment type="caution">
    <text evidence="5">The sequence shown here is derived from an EMBL/GenBank/DDBJ whole genome shotgun (WGS) entry which is preliminary data.</text>
</comment>
<evidence type="ECO:0000256" key="1">
    <source>
        <dbReference type="ARBA" id="ARBA00023098"/>
    </source>
</evidence>
<dbReference type="GO" id="GO:0016787">
    <property type="term" value="F:hydrolase activity"/>
    <property type="evidence" value="ECO:0007669"/>
    <property type="project" value="UniProtKB-UniRule"/>
</dbReference>
<comment type="caution">
    <text evidence="2">Lacks conserved residue(s) required for the propagation of feature annotation.</text>
</comment>
<evidence type="ECO:0000256" key="2">
    <source>
        <dbReference type="PROSITE-ProRule" id="PRU01161"/>
    </source>
</evidence>
<keyword evidence="2" id="KW-0442">Lipid degradation</keyword>
<feature type="short sequence motif" description="DGA/G" evidence="2">
    <location>
        <begin position="267"/>
        <end position="269"/>
    </location>
</feature>
<name>A0A917CQE0_9NOCA</name>
<evidence type="ECO:0000313" key="6">
    <source>
        <dbReference type="Proteomes" id="UP000654257"/>
    </source>
</evidence>
<dbReference type="InterPro" id="IPR024282">
    <property type="entry name" value="DUF3376"/>
</dbReference>
<reference evidence="5" key="2">
    <citation type="submission" date="2020-09" db="EMBL/GenBank/DDBJ databases">
        <authorList>
            <person name="Sun Q."/>
            <person name="Sedlacek I."/>
        </authorList>
    </citation>
    <scope>NUCLEOTIDE SEQUENCE</scope>
    <source>
        <strain evidence="5">CCM 7905</strain>
    </source>
</reference>
<dbReference type="AlphaFoldDB" id="A0A917CQE0"/>
<feature type="transmembrane region" description="Helical" evidence="3">
    <location>
        <begin position="1011"/>
        <end position="1030"/>
    </location>
</feature>
<reference evidence="5" key="1">
    <citation type="journal article" date="2014" name="Int. J. Syst. Evol. Microbiol.">
        <title>Complete genome sequence of Corynebacterium casei LMG S-19264T (=DSM 44701T), isolated from a smear-ripened cheese.</title>
        <authorList>
            <consortium name="US DOE Joint Genome Institute (JGI-PGF)"/>
            <person name="Walter F."/>
            <person name="Albersmeier A."/>
            <person name="Kalinowski J."/>
            <person name="Ruckert C."/>
        </authorList>
    </citation>
    <scope>NUCLEOTIDE SEQUENCE</scope>
    <source>
        <strain evidence="5">CCM 7905</strain>
    </source>
</reference>
<feature type="active site" description="Nucleophile" evidence="2">
    <location>
        <position position="75"/>
    </location>
</feature>
<evidence type="ECO:0000259" key="4">
    <source>
        <dbReference type="PROSITE" id="PS51635"/>
    </source>
</evidence>
<feature type="transmembrane region" description="Helical" evidence="3">
    <location>
        <begin position="1042"/>
        <end position="1060"/>
    </location>
</feature>
<dbReference type="InterPro" id="IPR016035">
    <property type="entry name" value="Acyl_Trfase/lysoPLipase"/>
</dbReference>
<feature type="transmembrane region" description="Helical" evidence="3">
    <location>
        <begin position="1067"/>
        <end position="1084"/>
    </location>
</feature>
<feature type="transmembrane region" description="Helical" evidence="3">
    <location>
        <begin position="971"/>
        <end position="991"/>
    </location>
</feature>
<keyword evidence="1 2" id="KW-0443">Lipid metabolism</keyword>
<keyword evidence="3" id="KW-1133">Transmembrane helix</keyword>
<keyword evidence="3" id="KW-0472">Membrane</keyword>
<dbReference type="PROSITE" id="PS51635">
    <property type="entry name" value="PNPLA"/>
    <property type="match status" value="1"/>
</dbReference>
<dbReference type="Gene3D" id="3.40.1090.10">
    <property type="entry name" value="Cytosolic phospholipase A2 catalytic domain"/>
    <property type="match status" value="1"/>
</dbReference>